<name>A0ABM7NS34_9VIRU</name>
<organism evidence="3 4">
    <name type="scientific">Cotonvirus japonicus</name>
    <dbReference type="NCBI Taxonomy" id="2811091"/>
    <lineage>
        <taxon>Viruses</taxon>
        <taxon>Varidnaviria</taxon>
        <taxon>Bamfordvirae</taxon>
        <taxon>Nucleocytoviricota</taxon>
        <taxon>Megaviricetes</taxon>
        <taxon>Imitervirales</taxon>
        <taxon>Mimiviridae</taxon>
        <taxon>Megamimivirinae</taxon>
        <taxon>Cotonvirus</taxon>
        <taxon>Cotonvirus japonicum</taxon>
    </lineage>
</organism>
<keyword evidence="3" id="KW-0378">Hydrolase</keyword>
<dbReference type="SUPFAM" id="SSF55486">
    <property type="entry name" value="Metalloproteases ('zincins'), catalytic domain"/>
    <property type="match status" value="1"/>
</dbReference>
<protein>
    <submittedName>
        <fullName evidence="3">Bifunctional metalloprotease ubiquitin-protein ligase</fullName>
    </submittedName>
</protein>
<feature type="region of interest" description="Disordered" evidence="1">
    <location>
        <begin position="643"/>
        <end position="668"/>
    </location>
</feature>
<evidence type="ECO:0000259" key="2">
    <source>
        <dbReference type="Pfam" id="PF05572"/>
    </source>
</evidence>
<reference evidence="3 4" key="1">
    <citation type="submission" date="2021-02" db="EMBL/GenBank/DDBJ databases">
        <title>Cotonvirus japonicus, which uses Golgi apparatus of host cells for its virion factory, phylogenetically links tailed tupanvirus and icosahedral mimivirus.</title>
        <authorList>
            <person name="Takahashi H."/>
            <person name="Fukaya S."/>
            <person name="Song C."/>
            <person name="Murata K."/>
            <person name="Takemura M."/>
        </authorList>
    </citation>
    <scope>NUCLEOTIDE SEQUENCE [LARGE SCALE GENOMIC DNA]</scope>
</reference>
<evidence type="ECO:0000256" key="1">
    <source>
        <dbReference type="SAM" id="MobiDB-lite"/>
    </source>
</evidence>
<feature type="compositionally biased region" description="Polar residues" evidence="1">
    <location>
        <begin position="706"/>
        <end position="744"/>
    </location>
</feature>
<sequence>MSKRSNNKRVTVNREINQIKNKHRKCAYHIFSHNYGANMRRHDDIMAKEEGKIRAVNMDETIHVKILFHFLAPKFSYSRDKVLSRAHDVVMTINEDFNNYTSNKNTMNNLKYKNIINKTFLTNMAKQNVYLGNDYLKLLPTKPSNILFELGEIYYYPIKQKLNLSRYDDVKDIEIQAQITKQYILQHEAMAIKPKKFINIWIIDMESTTILGSSNFPWEVMDDCHGIIINRRCFFPEDYDECDFSLFKTFTHELGHYFGLLHVKHPRGNDNMGTYLASNINDDTESIGSQQSSGILDVIHDPTDKFNNKRLHTDTEYNPLFMNFMDYTCDKYVTMFTINQIQKMRYMILSYRPKINCLTNNARFPIPKYNPDTDSILKKISNNSSNCGRNVSTVPSYEKVENPRISQMQNLPPEINLSSKLSTNIEPTTFTNQSIPAYSPVFVDNMMKQEKQNVNKLIPNLCGVIPGKNGGGQQQIINNIRENIPTYENSVPDKNNALNNFMKKYNMYHSQDNYAINYPHDPYVFQQYHSDLALIQQQKLEEMNEQRKVINVPIFDPNNPNVSFTSKPPINPNIVNEYEQARIHAETLNPGLFQQTDPRLFQQNNQTMNQQQYQQLLQQQQQQLLQQQQLIQQQQQQQLQQSQQNQQYAHPNQNSQVFNSNNNLQDYQNYYSGIPQQSQQQVQQQVQQSQQQPQQSQHSQQQVQQTINQSINRAINQPTNQSTNQSTNPISNQSATQQVFETKPTVSNVHSVPVVNCSSRERRVDPQFVQNVNQSMNPNVTSPSELINRVNNVNEQLENLKTNMPKQTISSQVRGVPHVGVVQPTTESKPKFNKFGQPSSIAGNSFLTNKLNKEYVCKMPTSRFQRSKPQSAN</sequence>
<proteinExistence type="predicted"/>
<dbReference type="Pfam" id="PF05572">
    <property type="entry name" value="Peptidase_M43"/>
    <property type="match status" value="1"/>
</dbReference>
<dbReference type="GO" id="GO:0008237">
    <property type="term" value="F:metallopeptidase activity"/>
    <property type="evidence" value="ECO:0007669"/>
    <property type="project" value="UniProtKB-KW"/>
</dbReference>
<accession>A0ABM7NS34</accession>
<dbReference type="Gene3D" id="3.40.390.10">
    <property type="entry name" value="Collagenase (Catalytic Domain)"/>
    <property type="match status" value="1"/>
</dbReference>
<dbReference type="Proteomes" id="UP001321479">
    <property type="component" value="Segment"/>
</dbReference>
<feature type="compositionally biased region" description="Low complexity" evidence="1">
    <location>
        <begin position="643"/>
        <end position="663"/>
    </location>
</feature>
<feature type="compositionally biased region" description="Low complexity" evidence="1">
    <location>
        <begin position="681"/>
        <end position="705"/>
    </location>
</feature>
<keyword evidence="3" id="KW-0482">Metalloprotease</keyword>
<evidence type="ECO:0000313" key="3">
    <source>
        <dbReference type="EMBL" id="BCS82916.1"/>
    </source>
</evidence>
<keyword evidence="3" id="KW-0436">Ligase</keyword>
<keyword evidence="3" id="KW-0645">Protease</keyword>
<dbReference type="GeneID" id="80558121"/>
<dbReference type="InterPro" id="IPR024079">
    <property type="entry name" value="MetalloPept_cat_dom_sf"/>
</dbReference>
<dbReference type="RefSeq" id="YP_010841524.1">
    <property type="nucleotide sequence ID" value="NC_079139.1"/>
</dbReference>
<keyword evidence="4" id="KW-1185">Reference proteome</keyword>
<dbReference type="EMBL" id="AP024483">
    <property type="protein sequence ID" value="BCS82916.1"/>
    <property type="molecule type" value="Genomic_DNA"/>
</dbReference>
<feature type="domain" description="Peptidase M43 pregnancy-associated plasma-A" evidence="2">
    <location>
        <begin position="191"/>
        <end position="347"/>
    </location>
</feature>
<evidence type="ECO:0000313" key="4">
    <source>
        <dbReference type="Proteomes" id="UP001321479"/>
    </source>
</evidence>
<dbReference type="InterPro" id="IPR008754">
    <property type="entry name" value="Peptidase_M43"/>
</dbReference>
<dbReference type="GO" id="GO:0016874">
    <property type="term" value="F:ligase activity"/>
    <property type="evidence" value="ECO:0007669"/>
    <property type="project" value="UniProtKB-KW"/>
</dbReference>
<feature type="region of interest" description="Disordered" evidence="1">
    <location>
        <begin position="681"/>
        <end position="744"/>
    </location>
</feature>